<keyword evidence="1" id="KW-0812">Transmembrane</keyword>
<evidence type="ECO:0000256" key="1">
    <source>
        <dbReference type="SAM" id="Phobius"/>
    </source>
</evidence>
<evidence type="ECO:0000313" key="2">
    <source>
        <dbReference type="EMBL" id="VDK42654.1"/>
    </source>
</evidence>
<dbReference type="EMBL" id="UYRT01024847">
    <property type="protein sequence ID" value="VDK62910.1"/>
    <property type="molecule type" value="Genomic_DNA"/>
</dbReference>
<evidence type="ECO:0000313" key="4">
    <source>
        <dbReference type="Proteomes" id="UP000271098"/>
    </source>
</evidence>
<evidence type="ECO:0000313" key="5">
    <source>
        <dbReference type="WBParaSite" id="GPUH_0000412601-mRNA-1"/>
    </source>
</evidence>
<organism evidence="5">
    <name type="scientific">Gongylonema pulchrum</name>
    <dbReference type="NCBI Taxonomy" id="637853"/>
    <lineage>
        <taxon>Eukaryota</taxon>
        <taxon>Metazoa</taxon>
        <taxon>Ecdysozoa</taxon>
        <taxon>Nematoda</taxon>
        <taxon>Chromadorea</taxon>
        <taxon>Rhabditida</taxon>
        <taxon>Spirurina</taxon>
        <taxon>Spiruromorpha</taxon>
        <taxon>Spiruroidea</taxon>
        <taxon>Gongylonematidae</taxon>
        <taxon>Gongylonema</taxon>
    </lineage>
</organism>
<proteinExistence type="predicted"/>
<evidence type="ECO:0000313" key="3">
    <source>
        <dbReference type="EMBL" id="VDK62910.1"/>
    </source>
</evidence>
<dbReference type="AlphaFoldDB" id="A0A183D5X8"/>
<reference evidence="2 4" key="2">
    <citation type="submission" date="2018-11" db="EMBL/GenBank/DDBJ databases">
        <authorList>
            <consortium name="Pathogen Informatics"/>
        </authorList>
    </citation>
    <scope>NUCLEOTIDE SEQUENCE [LARGE SCALE GENOMIC DNA]</scope>
</reference>
<evidence type="ECO:0000313" key="6">
    <source>
        <dbReference type="WBParaSite" id="GPUH_0000848201-mRNA-1"/>
    </source>
</evidence>
<accession>A0A183D5X8</accession>
<feature type="transmembrane region" description="Helical" evidence="1">
    <location>
        <begin position="38"/>
        <end position="59"/>
    </location>
</feature>
<sequence>MTEFIKPSGILAWFFEQEEETLTPITWLEWSSNYFGTYGYITLGTILAIVDSVIFIAIISKRLLRCIDV</sequence>
<keyword evidence="1" id="KW-1133">Transmembrane helix</keyword>
<reference evidence="5 6" key="1">
    <citation type="submission" date="2016-06" db="UniProtKB">
        <authorList>
            <consortium name="WormBaseParasite"/>
        </authorList>
    </citation>
    <scope>IDENTIFICATION</scope>
</reference>
<dbReference type="WBParaSite" id="GPUH_0000412601-mRNA-1">
    <property type="protein sequence ID" value="GPUH_0000412601-mRNA-1"/>
    <property type="gene ID" value="GPUH_0000412601"/>
</dbReference>
<keyword evidence="4" id="KW-1185">Reference proteome</keyword>
<protein>
    <submittedName>
        <fullName evidence="2 5">Uncharacterized protein</fullName>
    </submittedName>
</protein>
<name>A0A183D5X8_9BILA</name>
<gene>
    <name evidence="2" type="ORF">GPUH_LOCUS4119</name>
    <name evidence="3" type="ORF">GPUH_LOCUS8473</name>
</gene>
<dbReference type="Proteomes" id="UP000271098">
    <property type="component" value="Unassembled WGS sequence"/>
</dbReference>
<keyword evidence="1" id="KW-0472">Membrane</keyword>
<dbReference type="WBParaSite" id="GPUH_0000848201-mRNA-1">
    <property type="protein sequence ID" value="GPUH_0000848201-mRNA-1"/>
    <property type="gene ID" value="GPUH_0000848201"/>
</dbReference>
<dbReference type="EMBL" id="UYRT01007509">
    <property type="protein sequence ID" value="VDK42654.1"/>
    <property type="molecule type" value="Genomic_DNA"/>
</dbReference>